<name>A0A644YJ33_9ZZZZ</name>
<sequence length="113" mass="12620">MTTSSILQYINRELIDRLVNSSINAINAMYLDATGRLAFALVNLAIDKGGYNNDTIINITQSELASTAGMARQTASILLEEWRENCILETLRGCIKIKDINRLMDIIINSELK</sequence>
<dbReference type="AlphaFoldDB" id="A0A644YJ33"/>
<evidence type="ECO:0000313" key="2">
    <source>
        <dbReference type="EMBL" id="MPM28595.1"/>
    </source>
</evidence>
<dbReference type="EMBL" id="VSSQ01005295">
    <property type="protein sequence ID" value="MPM28595.1"/>
    <property type="molecule type" value="Genomic_DNA"/>
</dbReference>
<reference evidence="2" key="1">
    <citation type="submission" date="2019-08" db="EMBL/GenBank/DDBJ databases">
        <authorList>
            <person name="Kucharzyk K."/>
            <person name="Murdoch R.W."/>
            <person name="Higgins S."/>
            <person name="Loffler F."/>
        </authorList>
    </citation>
    <scope>NUCLEOTIDE SEQUENCE</scope>
</reference>
<proteinExistence type="predicted"/>
<dbReference type="InterPro" id="IPR036390">
    <property type="entry name" value="WH_DNA-bd_sf"/>
</dbReference>
<feature type="domain" description="HTH crp-type" evidence="1">
    <location>
        <begin position="31"/>
        <end position="101"/>
    </location>
</feature>
<dbReference type="InterPro" id="IPR012318">
    <property type="entry name" value="HTH_CRP"/>
</dbReference>
<dbReference type="GO" id="GO:0006355">
    <property type="term" value="P:regulation of DNA-templated transcription"/>
    <property type="evidence" value="ECO:0007669"/>
    <property type="project" value="InterPro"/>
</dbReference>
<dbReference type="PROSITE" id="PS51063">
    <property type="entry name" value="HTH_CRP_2"/>
    <property type="match status" value="1"/>
</dbReference>
<dbReference type="GO" id="GO:0003677">
    <property type="term" value="F:DNA binding"/>
    <property type="evidence" value="ECO:0007669"/>
    <property type="project" value="InterPro"/>
</dbReference>
<comment type="caution">
    <text evidence="2">The sequence shown here is derived from an EMBL/GenBank/DDBJ whole genome shotgun (WGS) entry which is preliminary data.</text>
</comment>
<dbReference type="SUPFAM" id="SSF46785">
    <property type="entry name" value="Winged helix' DNA-binding domain"/>
    <property type="match status" value="1"/>
</dbReference>
<organism evidence="2">
    <name type="scientific">bioreactor metagenome</name>
    <dbReference type="NCBI Taxonomy" id="1076179"/>
    <lineage>
        <taxon>unclassified sequences</taxon>
        <taxon>metagenomes</taxon>
        <taxon>ecological metagenomes</taxon>
    </lineage>
</organism>
<dbReference type="Pfam" id="PF13545">
    <property type="entry name" value="HTH_Crp_2"/>
    <property type="match status" value="1"/>
</dbReference>
<accession>A0A644YJ33</accession>
<protein>
    <recommendedName>
        <fullName evidence="1">HTH crp-type domain-containing protein</fullName>
    </recommendedName>
</protein>
<dbReference type="InterPro" id="IPR036388">
    <property type="entry name" value="WH-like_DNA-bd_sf"/>
</dbReference>
<dbReference type="Gene3D" id="1.10.10.10">
    <property type="entry name" value="Winged helix-like DNA-binding domain superfamily/Winged helix DNA-binding domain"/>
    <property type="match status" value="1"/>
</dbReference>
<evidence type="ECO:0000259" key="1">
    <source>
        <dbReference type="PROSITE" id="PS51063"/>
    </source>
</evidence>
<gene>
    <name evidence="2" type="ORF">SDC9_75121</name>
</gene>